<evidence type="ECO:0008006" key="11">
    <source>
        <dbReference type="Google" id="ProtNLM"/>
    </source>
</evidence>
<keyword evidence="3" id="KW-0540">Nuclease</keyword>
<protein>
    <recommendedName>
        <fullName evidence="11">Reverse transcriptase/retrotransposon-derived protein RNase H-like domain-containing protein</fullName>
    </recommendedName>
</protein>
<evidence type="ECO:0000256" key="5">
    <source>
        <dbReference type="ARBA" id="ARBA00022801"/>
    </source>
</evidence>
<evidence type="ECO:0000256" key="1">
    <source>
        <dbReference type="ARBA" id="ARBA00022679"/>
    </source>
</evidence>
<keyword evidence="2" id="KW-0548">Nucleotidyltransferase</keyword>
<dbReference type="AlphaFoldDB" id="A0A813ZPJ6"/>
<evidence type="ECO:0000259" key="8">
    <source>
        <dbReference type="Pfam" id="PF17917"/>
    </source>
</evidence>
<dbReference type="GO" id="GO:0016787">
    <property type="term" value="F:hydrolase activity"/>
    <property type="evidence" value="ECO:0007669"/>
    <property type="project" value="UniProtKB-KW"/>
</dbReference>
<dbReference type="SUPFAM" id="SSF56672">
    <property type="entry name" value="DNA/RNA polymerases"/>
    <property type="match status" value="1"/>
</dbReference>
<dbReference type="Gene3D" id="3.10.10.10">
    <property type="entry name" value="HIV Type 1 Reverse Transcriptase, subunit A, domain 1"/>
    <property type="match status" value="1"/>
</dbReference>
<dbReference type="Gene3D" id="3.10.20.370">
    <property type="match status" value="1"/>
</dbReference>
<gene>
    <name evidence="9" type="ORF">OXX778_LOCUS11514</name>
</gene>
<organism evidence="9 10">
    <name type="scientific">Brachionus calyciflorus</name>
    <dbReference type="NCBI Taxonomy" id="104777"/>
    <lineage>
        <taxon>Eukaryota</taxon>
        <taxon>Metazoa</taxon>
        <taxon>Spiralia</taxon>
        <taxon>Gnathifera</taxon>
        <taxon>Rotifera</taxon>
        <taxon>Eurotatoria</taxon>
        <taxon>Monogononta</taxon>
        <taxon>Pseudotrocha</taxon>
        <taxon>Ploima</taxon>
        <taxon>Brachionidae</taxon>
        <taxon>Brachionus</taxon>
    </lineage>
</organism>
<keyword evidence="10" id="KW-1185">Reference proteome</keyword>
<dbReference type="Gene3D" id="3.30.70.270">
    <property type="match status" value="3"/>
</dbReference>
<dbReference type="InterPro" id="IPR050951">
    <property type="entry name" value="Retrovirus_Pol_polyprotein"/>
</dbReference>
<dbReference type="EMBL" id="CAJNOC010001960">
    <property type="protein sequence ID" value="CAF0903359.1"/>
    <property type="molecule type" value="Genomic_DNA"/>
</dbReference>
<feature type="domain" description="Reverse transcriptase" evidence="7">
    <location>
        <begin position="33"/>
        <end position="137"/>
    </location>
</feature>
<feature type="domain" description="Reverse transcriptase RNase H-like" evidence="8">
    <location>
        <begin position="241"/>
        <end position="325"/>
    </location>
</feature>
<accession>A0A813ZPJ6</accession>
<dbReference type="CDD" id="cd09274">
    <property type="entry name" value="RNase_HI_RT_Ty3"/>
    <property type="match status" value="1"/>
</dbReference>
<dbReference type="InterPro" id="IPR041373">
    <property type="entry name" value="RT_RNaseH"/>
</dbReference>
<dbReference type="GO" id="GO:0004519">
    <property type="term" value="F:endonuclease activity"/>
    <property type="evidence" value="ECO:0007669"/>
    <property type="project" value="UniProtKB-KW"/>
</dbReference>
<dbReference type="PANTHER" id="PTHR37984:SF5">
    <property type="entry name" value="PROTEIN NYNRIN-LIKE"/>
    <property type="match status" value="1"/>
</dbReference>
<dbReference type="OrthoDB" id="420169at2759"/>
<dbReference type="PANTHER" id="PTHR37984">
    <property type="entry name" value="PROTEIN CBG26694"/>
    <property type="match status" value="1"/>
</dbReference>
<comment type="caution">
    <text evidence="9">The sequence shown here is derived from an EMBL/GenBank/DDBJ whole genome shotgun (WGS) entry which is preliminary data.</text>
</comment>
<evidence type="ECO:0000313" key="10">
    <source>
        <dbReference type="Proteomes" id="UP000663879"/>
    </source>
</evidence>
<dbReference type="InterPro" id="IPR000477">
    <property type="entry name" value="RT_dom"/>
</dbReference>
<dbReference type="GO" id="GO:0003964">
    <property type="term" value="F:RNA-directed DNA polymerase activity"/>
    <property type="evidence" value="ECO:0007669"/>
    <property type="project" value="UniProtKB-KW"/>
</dbReference>
<dbReference type="Proteomes" id="UP000663879">
    <property type="component" value="Unassembled WGS sequence"/>
</dbReference>
<evidence type="ECO:0000259" key="7">
    <source>
        <dbReference type="Pfam" id="PF00078"/>
    </source>
</evidence>
<keyword evidence="6" id="KW-0695">RNA-directed DNA polymerase</keyword>
<name>A0A813ZPJ6_9BILA</name>
<evidence type="ECO:0000256" key="4">
    <source>
        <dbReference type="ARBA" id="ARBA00022759"/>
    </source>
</evidence>
<dbReference type="InterPro" id="IPR043502">
    <property type="entry name" value="DNA/RNA_pol_sf"/>
</dbReference>
<dbReference type="Pfam" id="PF17917">
    <property type="entry name" value="RT_RNaseH"/>
    <property type="match status" value="1"/>
</dbReference>
<keyword evidence="4" id="KW-0255">Endonuclease</keyword>
<keyword evidence="5" id="KW-0378">Hydrolase</keyword>
<evidence type="ECO:0000256" key="3">
    <source>
        <dbReference type="ARBA" id="ARBA00022722"/>
    </source>
</evidence>
<proteinExistence type="predicted"/>
<sequence length="328" mass="37166">MVGVQYRPHQFKENKVIEESQSPWASPIVLVKKKKQEGKEQEHRFCIDFRKLNEASINDSYPRIDYTVDALGGSYVFSTVDCAGGFFQVPLAKGDREKTAFIANHKLYQFMVMPFGLYNAPSTFQRLMDTLLRNLTLELILSKFSLAGLKLKPCKCCFGMSQVNYLGYVISGDGLKPDAAKTNVIANMCVPKSREEVKRFLGMLSYYRRFIPNFSTTAACLFELTKDKVLVKPPILIYPNFKNGFSIYTDASGLGIGAVLTQVVGGKIHSLAYASRKLNARERNVWAAKNFQSYIYGRHIKFYTDHKPLSTLVKSKEPNGRLYKLLLN</sequence>
<evidence type="ECO:0000256" key="6">
    <source>
        <dbReference type="ARBA" id="ARBA00022918"/>
    </source>
</evidence>
<evidence type="ECO:0000256" key="2">
    <source>
        <dbReference type="ARBA" id="ARBA00022695"/>
    </source>
</evidence>
<dbReference type="InterPro" id="IPR043128">
    <property type="entry name" value="Rev_trsase/Diguanyl_cyclase"/>
</dbReference>
<evidence type="ECO:0000313" key="9">
    <source>
        <dbReference type="EMBL" id="CAF0903359.1"/>
    </source>
</evidence>
<dbReference type="CDD" id="cd01647">
    <property type="entry name" value="RT_LTR"/>
    <property type="match status" value="1"/>
</dbReference>
<reference evidence="9" key="1">
    <citation type="submission" date="2021-02" db="EMBL/GenBank/DDBJ databases">
        <authorList>
            <person name="Nowell W R."/>
        </authorList>
    </citation>
    <scope>NUCLEOTIDE SEQUENCE</scope>
    <source>
        <strain evidence="9">Ploen Becks lab</strain>
    </source>
</reference>
<keyword evidence="1" id="KW-0808">Transferase</keyword>
<dbReference type="Pfam" id="PF00078">
    <property type="entry name" value="RVT_1"/>
    <property type="match status" value="1"/>
</dbReference>